<comment type="similarity">
    <text evidence="2">Belongs to the methyl-accepting chemotaxis (MCP) protein family.</text>
</comment>
<protein>
    <submittedName>
        <fullName evidence="6">Methyl-accepting chemotaxis receptor protein</fullName>
    </submittedName>
</protein>
<dbReference type="PROSITE" id="PS50111">
    <property type="entry name" value="CHEMOTAXIS_TRANSDUC_2"/>
    <property type="match status" value="1"/>
</dbReference>
<sequence>MKSIKYKIIIKFSIFGTLIFIIIGTVISLKLDYTLEAQSEFLSERIISIINTNLLGQHNQCRNKIDLIEHDIYKLTKDISKNNEILKGIEIFRITYLNSILETYKKDIDFAVIFDSKGRHTASYPSDTGANVDIKWIENFLKSWKLGQDALKSFDSEQKGRLSAITKHDYNFIKAFSLTEKYPAEQDIITIASAELIKDDFGEPLACLVSGRILNNYNKPLQDFYNAAKVPCAVYLGIRPVAHAGFFDKKTSSKSLKSLQISPETLSKIYKSDIPDKNRLRLLEKNYLTICSKITGSDTRPVGVVMVAVEEKHIKEIQEKFVSSSINSKKNLQFWILCISLVSLVLFIVISFFIAAEIEHPLQQVIQGLTSSVLTVTSASTQIASASSKLAAGASEQAADSGQASDSLNKMAAASRDASELTVAAGSVMNENIKKSIKTVRMLEDLTEKIKMIENDSDQMNQIVKTIDEIAFQTNLLSLNASIEAARAGEHGSGFAVVASEVRNLALRTTKAAKATQELLNKNILRISESAKAVHSIDRDFDEIIKSAVNMGDKTHAITEAIKSLAFTIEQINNGVLEMDGIAQENAANAEEFAVSSETLGSQTDYLLKFIDELSVLVGNKHRKKAYAENVSLDNHWWS</sequence>
<dbReference type="InterPro" id="IPR004089">
    <property type="entry name" value="MCPsignal_dom"/>
</dbReference>
<dbReference type="Gene3D" id="1.10.287.950">
    <property type="entry name" value="Methyl-accepting chemotaxis protein"/>
    <property type="match status" value="1"/>
</dbReference>
<evidence type="ECO:0000256" key="2">
    <source>
        <dbReference type="ARBA" id="ARBA00029447"/>
    </source>
</evidence>
<dbReference type="Pfam" id="PF00015">
    <property type="entry name" value="MCPsignal"/>
    <property type="match status" value="1"/>
</dbReference>
<dbReference type="GO" id="GO:0007165">
    <property type="term" value="P:signal transduction"/>
    <property type="evidence" value="ECO:0007669"/>
    <property type="project" value="UniProtKB-KW"/>
</dbReference>
<organism evidence="6 7">
    <name type="scientific">Desulfonema limicola</name>
    <dbReference type="NCBI Taxonomy" id="45656"/>
    <lineage>
        <taxon>Bacteria</taxon>
        <taxon>Pseudomonadati</taxon>
        <taxon>Thermodesulfobacteriota</taxon>
        <taxon>Desulfobacteria</taxon>
        <taxon>Desulfobacterales</taxon>
        <taxon>Desulfococcaceae</taxon>
        <taxon>Desulfonema</taxon>
    </lineage>
</organism>
<keyword evidence="1" id="KW-0145">Chemotaxis</keyword>
<gene>
    <name evidence="6" type="ORF">dnl_15700</name>
</gene>
<dbReference type="GO" id="GO:0016020">
    <property type="term" value="C:membrane"/>
    <property type="evidence" value="ECO:0007669"/>
    <property type="project" value="InterPro"/>
</dbReference>
<keyword evidence="3" id="KW-0807">Transducer</keyword>
<dbReference type="RefSeq" id="WP_207691078.1">
    <property type="nucleotide sequence ID" value="NZ_CP061799.1"/>
</dbReference>
<dbReference type="SUPFAM" id="SSF58104">
    <property type="entry name" value="Methyl-accepting chemotaxis protein (MCP) signaling domain"/>
    <property type="match status" value="1"/>
</dbReference>
<keyword evidence="4" id="KW-0812">Transmembrane</keyword>
<dbReference type="EMBL" id="CP061799">
    <property type="protein sequence ID" value="QTA79312.1"/>
    <property type="molecule type" value="Genomic_DNA"/>
</dbReference>
<feature type="domain" description="Methyl-accepting transducer" evidence="5">
    <location>
        <begin position="372"/>
        <end position="601"/>
    </location>
</feature>
<dbReference type="GO" id="GO:0004888">
    <property type="term" value="F:transmembrane signaling receptor activity"/>
    <property type="evidence" value="ECO:0007669"/>
    <property type="project" value="InterPro"/>
</dbReference>
<dbReference type="CDD" id="cd11386">
    <property type="entry name" value="MCP_signal"/>
    <property type="match status" value="1"/>
</dbReference>
<keyword evidence="7" id="KW-1185">Reference proteome</keyword>
<accession>A0A975B5V8</accession>
<dbReference type="KEGG" id="dli:dnl_15700"/>
<evidence type="ECO:0000256" key="3">
    <source>
        <dbReference type="PROSITE-ProRule" id="PRU00284"/>
    </source>
</evidence>
<keyword evidence="6" id="KW-0675">Receptor</keyword>
<dbReference type="SMART" id="SM00283">
    <property type="entry name" value="MA"/>
    <property type="match status" value="1"/>
</dbReference>
<evidence type="ECO:0000313" key="7">
    <source>
        <dbReference type="Proteomes" id="UP000663720"/>
    </source>
</evidence>
<dbReference type="PANTHER" id="PTHR43531:SF11">
    <property type="entry name" value="METHYL-ACCEPTING CHEMOTAXIS PROTEIN 3"/>
    <property type="match status" value="1"/>
</dbReference>
<dbReference type="GO" id="GO:0006935">
    <property type="term" value="P:chemotaxis"/>
    <property type="evidence" value="ECO:0007669"/>
    <property type="project" value="UniProtKB-KW"/>
</dbReference>
<proteinExistence type="inferred from homology"/>
<evidence type="ECO:0000256" key="4">
    <source>
        <dbReference type="SAM" id="Phobius"/>
    </source>
</evidence>
<dbReference type="Proteomes" id="UP000663720">
    <property type="component" value="Chromosome"/>
</dbReference>
<reference evidence="6" key="1">
    <citation type="journal article" date="2021" name="Microb. Physiol.">
        <title>Proteogenomic Insights into the Physiology of Marine, Sulfate-Reducing, Filamentous Desulfonema limicola and Desulfonema magnum.</title>
        <authorList>
            <person name="Schnaars V."/>
            <person name="Wohlbrand L."/>
            <person name="Scheve S."/>
            <person name="Hinrichs C."/>
            <person name="Reinhardt R."/>
            <person name="Rabus R."/>
        </authorList>
    </citation>
    <scope>NUCLEOTIDE SEQUENCE</scope>
    <source>
        <strain evidence="6">5ac10</strain>
    </source>
</reference>
<evidence type="ECO:0000259" key="5">
    <source>
        <dbReference type="PROSITE" id="PS50111"/>
    </source>
</evidence>
<evidence type="ECO:0000256" key="1">
    <source>
        <dbReference type="ARBA" id="ARBA00022500"/>
    </source>
</evidence>
<feature type="transmembrane region" description="Helical" evidence="4">
    <location>
        <begin position="334"/>
        <end position="356"/>
    </location>
</feature>
<evidence type="ECO:0000313" key="6">
    <source>
        <dbReference type="EMBL" id="QTA79312.1"/>
    </source>
</evidence>
<dbReference type="AlphaFoldDB" id="A0A975B5V8"/>
<dbReference type="PANTHER" id="PTHR43531">
    <property type="entry name" value="PROTEIN ICFG"/>
    <property type="match status" value="1"/>
</dbReference>
<dbReference type="InterPro" id="IPR004090">
    <property type="entry name" value="Chemotax_Me-accpt_rcpt"/>
</dbReference>
<keyword evidence="4" id="KW-0472">Membrane</keyword>
<dbReference type="PRINTS" id="PR00260">
    <property type="entry name" value="CHEMTRNSDUCR"/>
</dbReference>
<feature type="transmembrane region" description="Helical" evidence="4">
    <location>
        <begin position="12"/>
        <end position="31"/>
    </location>
</feature>
<dbReference type="InterPro" id="IPR051310">
    <property type="entry name" value="MCP_chemotaxis"/>
</dbReference>
<keyword evidence="4" id="KW-1133">Transmembrane helix</keyword>
<name>A0A975B5V8_9BACT</name>